<keyword evidence="2" id="KW-1185">Reference proteome</keyword>
<dbReference type="RefSeq" id="WP_137403431.1">
    <property type="nucleotide sequence ID" value="NZ_BMIU01000008.1"/>
</dbReference>
<evidence type="ECO:0008006" key="3">
    <source>
        <dbReference type="Google" id="ProtNLM"/>
    </source>
</evidence>
<proteinExistence type="predicted"/>
<organism evidence="1 2">
    <name type="scientific">Echinicola rosea</name>
    <dbReference type="NCBI Taxonomy" id="1807691"/>
    <lineage>
        <taxon>Bacteria</taxon>
        <taxon>Pseudomonadati</taxon>
        <taxon>Bacteroidota</taxon>
        <taxon>Cytophagia</taxon>
        <taxon>Cytophagales</taxon>
        <taxon>Cyclobacteriaceae</taxon>
        <taxon>Echinicola</taxon>
    </lineage>
</organism>
<accession>A0ABQ1V190</accession>
<comment type="caution">
    <text evidence="1">The sequence shown here is derived from an EMBL/GenBank/DDBJ whole genome shotgun (WGS) entry which is preliminary data.</text>
</comment>
<evidence type="ECO:0000313" key="1">
    <source>
        <dbReference type="EMBL" id="GGF30881.1"/>
    </source>
</evidence>
<evidence type="ECO:0000313" key="2">
    <source>
        <dbReference type="Proteomes" id="UP000647339"/>
    </source>
</evidence>
<reference evidence="2" key="1">
    <citation type="journal article" date="2019" name="Int. J. Syst. Evol. Microbiol.">
        <title>The Global Catalogue of Microorganisms (GCM) 10K type strain sequencing project: providing services to taxonomists for standard genome sequencing and annotation.</title>
        <authorList>
            <consortium name="The Broad Institute Genomics Platform"/>
            <consortium name="The Broad Institute Genome Sequencing Center for Infectious Disease"/>
            <person name="Wu L."/>
            <person name="Ma J."/>
        </authorList>
    </citation>
    <scope>NUCLEOTIDE SEQUENCE [LARGE SCALE GENOMIC DNA]</scope>
    <source>
        <strain evidence="2">CGMCC 1.15407</strain>
    </source>
</reference>
<sequence>MKYLLVYSILFLLALNVHGQEKGWTKLGEKTVSFKNETDRVTLIGEEKNVDKIKLKCIQGTLQLKKITIVMKGGEKKEYDAKASGVMTKGMSSLPYSVPDKDAKINYIELEYDTKGKVALTKMAKVEILGK</sequence>
<protein>
    <recommendedName>
        <fullName evidence="3">DUF2541 family protein</fullName>
    </recommendedName>
</protein>
<dbReference type="EMBL" id="BMIU01000008">
    <property type="protein sequence ID" value="GGF30881.1"/>
    <property type="molecule type" value="Genomic_DNA"/>
</dbReference>
<name>A0ABQ1V190_9BACT</name>
<gene>
    <name evidence="1" type="ORF">GCM10011339_18870</name>
</gene>
<dbReference type="Proteomes" id="UP000647339">
    <property type="component" value="Unassembled WGS sequence"/>
</dbReference>